<dbReference type="Pfam" id="PF00383">
    <property type="entry name" value="dCMP_cyt_deam_1"/>
    <property type="match status" value="1"/>
</dbReference>
<dbReference type="Gene3D" id="3.40.140.10">
    <property type="entry name" value="Cytidine Deaminase, domain 2"/>
    <property type="match status" value="1"/>
</dbReference>
<dbReference type="PROSITE" id="PS51747">
    <property type="entry name" value="CYT_DCMP_DEAMINASES_2"/>
    <property type="match status" value="1"/>
</dbReference>
<dbReference type="PANTHER" id="PTHR11079">
    <property type="entry name" value="CYTOSINE DEAMINASE FAMILY MEMBER"/>
    <property type="match status" value="1"/>
</dbReference>
<dbReference type="GO" id="GO:0006152">
    <property type="term" value="P:purine nucleoside catabolic process"/>
    <property type="evidence" value="ECO:0007669"/>
    <property type="project" value="TreeGrafter"/>
</dbReference>
<evidence type="ECO:0000259" key="1">
    <source>
        <dbReference type="PROSITE" id="PS51747"/>
    </source>
</evidence>
<organism evidence="2 3">
    <name type="scientific">Candidatus Marsarchaeota G1 archaeon OSP_C</name>
    <dbReference type="NCBI Taxonomy" id="1978154"/>
    <lineage>
        <taxon>Archaea</taxon>
        <taxon>Candidatus Marsarchaeota</taxon>
        <taxon>Candidatus Marsarchaeota group 1</taxon>
    </lineage>
</organism>
<dbReference type="Proteomes" id="UP000241473">
    <property type="component" value="Unassembled WGS sequence"/>
</dbReference>
<dbReference type="InterPro" id="IPR002125">
    <property type="entry name" value="CMP_dCMP_dom"/>
</dbReference>
<proteinExistence type="predicted"/>
<name>A0A2R6AGC9_9ARCH</name>
<dbReference type="InterPro" id="IPR016193">
    <property type="entry name" value="Cytidine_deaminase-like"/>
</dbReference>
<dbReference type="CDD" id="cd01285">
    <property type="entry name" value="nucleoside_deaminase"/>
    <property type="match status" value="1"/>
</dbReference>
<accession>A0A2R6AGC9</accession>
<gene>
    <name evidence="2" type="ORF">B9Q00_10980</name>
</gene>
<feature type="domain" description="CMP/dCMP-type deaminase" evidence="1">
    <location>
        <begin position="25"/>
        <end position="138"/>
    </location>
</feature>
<comment type="caution">
    <text evidence="2">The sequence shown here is derived from an EMBL/GenBank/DDBJ whole genome shotgun (WGS) entry which is preliminary data.</text>
</comment>
<protein>
    <recommendedName>
        <fullName evidence="1">CMP/dCMP-type deaminase domain-containing protein</fullName>
    </recommendedName>
</protein>
<dbReference type="SUPFAM" id="SSF53927">
    <property type="entry name" value="Cytidine deaminase-like"/>
    <property type="match status" value="1"/>
</dbReference>
<dbReference type="AlphaFoldDB" id="A0A2R6AGC9"/>
<dbReference type="GO" id="GO:0047974">
    <property type="term" value="F:guanosine deaminase activity"/>
    <property type="evidence" value="ECO:0007669"/>
    <property type="project" value="TreeGrafter"/>
</dbReference>
<evidence type="ECO:0000313" key="3">
    <source>
        <dbReference type="Proteomes" id="UP000241473"/>
    </source>
</evidence>
<dbReference type="EMBL" id="NEXB01000141">
    <property type="protein sequence ID" value="PSN85437.1"/>
    <property type="molecule type" value="Genomic_DNA"/>
</dbReference>
<reference evidence="2 3" key="1">
    <citation type="submission" date="2017-04" db="EMBL/GenBank/DDBJ databases">
        <title>Novel microbial lineages endemic to geothermal iron-oxide mats fill important gaps in the evolutionary history of Archaea.</title>
        <authorList>
            <person name="Jay Z.J."/>
            <person name="Beam J.P."/>
            <person name="Dlakic M."/>
            <person name="Rusch D.B."/>
            <person name="Kozubal M.A."/>
            <person name="Inskeep W.P."/>
        </authorList>
    </citation>
    <scope>NUCLEOTIDE SEQUENCE [LARGE SCALE GENOMIC DNA]</scope>
    <source>
        <strain evidence="2">OSP_C</strain>
    </source>
</reference>
<evidence type="ECO:0000313" key="2">
    <source>
        <dbReference type="EMBL" id="PSN85437.1"/>
    </source>
</evidence>
<sequence length="174" mass="19330">MKPKVISNVSCVKSKSFIHLFAYVSVSFLIMRKAVAEAKPGIKKGLAPFGAAIVKNGEVVTTAHNMVRSTNDPTAHAEIVAIRRACKKLKTFELEHCSIYSTCEPCLMCLSACFWANIREIVFGASVEDAKNHGIRQIDVDYKKAKELFGGFFVITPGVLKDECVALFEEWKKR</sequence>
<dbReference type="PANTHER" id="PTHR11079:SF161">
    <property type="entry name" value="CMP_DCMP-TYPE DEAMINASE DOMAIN-CONTAINING PROTEIN"/>
    <property type="match status" value="1"/>
</dbReference>